<organism evidence="2 3">
    <name type="scientific">Saponaria officinalis</name>
    <name type="common">Common soapwort</name>
    <name type="synonym">Lychnis saponaria</name>
    <dbReference type="NCBI Taxonomy" id="3572"/>
    <lineage>
        <taxon>Eukaryota</taxon>
        <taxon>Viridiplantae</taxon>
        <taxon>Streptophyta</taxon>
        <taxon>Embryophyta</taxon>
        <taxon>Tracheophyta</taxon>
        <taxon>Spermatophyta</taxon>
        <taxon>Magnoliopsida</taxon>
        <taxon>eudicotyledons</taxon>
        <taxon>Gunneridae</taxon>
        <taxon>Pentapetalae</taxon>
        <taxon>Caryophyllales</taxon>
        <taxon>Caryophyllaceae</taxon>
        <taxon>Caryophylleae</taxon>
        <taxon>Saponaria</taxon>
    </lineage>
</organism>
<dbReference type="PANTHER" id="PTHR35119">
    <property type="entry name" value="PROTEIN POLYCHOME"/>
    <property type="match status" value="1"/>
</dbReference>
<dbReference type="GO" id="GO:0051783">
    <property type="term" value="P:regulation of nuclear division"/>
    <property type="evidence" value="ECO:0007669"/>
    <property type="project" value="InterPro"/>
</dbReference>
<accession>A0AAW1MKG4</accession>
<evidence type="ECO:0000256" key="1">
    <source>
        <dbReference type="SAM" id="MobiDB-lite"/>
    </source>
</evidence>
<gene>
    <name evidence="2" type="ORF">RND81_02G039000</name>
</gene>
<protein>
    <submittedName>
        <fullName evidence="2">Uncharacterized protein</fullName>
    </submittedName>
</protein>
<dbReference type="EMBL" id="JBDFQZ010000002">
    <property type="protein sequence ID" value="KAK9748145.1"/>
    <property type="molecule type" value="Genomic_DNA"/>
</dbReference>
<proteinExistence type="predicted"/>
<dbReference type="InterPro" id="IPR034590">
    <property type="entry name" value="POLYCHOME/GIG1"/>
</dbReference>
<dbReference type="PANTHER" id="PTHR35119:SF1">
    <property type="entry name" value="PROTEIN POLYCHOME"/>
    <property type="match status" value="1"/>
</dbReference>
<evidence type="ECO:0000313" key="3">
    <source>
        <dbReference type="Proteomes" id="UP001443914"/>
    </source>
</evidence>
<dbReference type="GO" id="GO:0005634">
    <property type="term" value="C:nucleus"/>
    <property type="evidence" value="ECO:0007669"/>
    <property type="project" value="InterPro"/>
</dbReference>
<evidence type="ECO:0000313" key="2">
    <source>
        <dbReference type="EMBL" id="KAK9748145.1"/>
    </source>
</evidence>
<dbReference type="Proteomes" id="UP001443914">
    <property type="component" value="Unassembled WGS sequence"/>
</dbReference>
<keyword evidence="3" id="KW-1185">Reference proteome</keyword>
<name>A0AAW1MKG4_SAPOF</name>
<comment type="caution">
    <text evidence="2">The sequence shown here is derived from an EMBL/GenBank/DDBJ whole genome shotgun (WGS) entry which is preliminary data.</text>
</comment>
<sequence>MPIPVSRDRLARPVDISALLGRETRRVNLIVDEPGLRRVGLSGYGSRNVLGNDGSAIGSPVGVQRAGYNGGRNQQRSVVVGRDARTPGSSAARRGGSRGRSQLPSWYPRTPLRDITAIVRAIERRRAELGLNQDAEAQQERNDARQEQNDISVSTPAPTIAIKPQPSPATQLVRIKAGNADWSVDGSDFLTPQKKLLNSIEKVREVWLENQRKLERTPAAKRAERESKVRVLMSMR</sequence>
<dbReference type="AlphaFoldDB" id="A0AAW1MKG4"/>
<reference evidence="2" key="1">
    <citation type="submission" date="2024-03" db="EMBL/GenBank/DDBJ databases">
        <title>WGS assembly of Saponaria officinalis var. Norfolk2.</title>
        <authorList>
            <person name="Jenkins J."/>
            <person name="Shu S."/>
            <person name="Grimwood J."/>
            <person name="Barry K."/>
            <person name="Goodstein D."/>
            <person name="Schmutz J."/>
            <person name="Leebens-Mack J."/>
            <person name="Osbourn A."/>
        </authorList>
    </citation>
    <scope>NUCLEOTIDE SEQUENCE [LARGE SCALE GENOMIC DNA]</scope>
    <source>
        <strain evidence="2">JIC</strain>
    </source>
</reference>
<feature type="region of interest" description="Disordered" evidence="1">
    <location>
        <begin position="65"/>
        <end position="107"/>
    </location>
</feature>